<dbReference type="GO" id="GO:0016787">
    <property type="term" value="F:hydrolase activity"/>
    <property type="evidence" value="ECO:0007669"/>
    <property type="project" value="UniProtKB-KW"/>
</dbReference>
<feature type="region of interest" description="Disordered" evidence="12">
    <location>
        <begin position="204"/>
        <end position="225"/>
    </location>
</feature>
<keyword evidence="4 11" id="KW-0813">Transport</keyword>
<comment type="function">
    <text evidence="1 11">Produces ATP from ADP in the presence of a proton gradient across the membrane. The gamma chain is believed to be important in regulating ATPase activity and the flow of protons through the CF(0) complex.</text>
</comment>
<dbReference type="Pfam" id="PF00231">
    <property type="entry name" value="ATP-synt"/>
    <property type="match status" value="1"/>
</dbReference>
<dbReference type="NCBIfam" id="TIGR01146">
    <property type="entry name" value="ATPsyn_F1gamma"/>
    <property type="match status" value="1"/>
</dbReference>
<dbReference type="PANTHER" id="PTHR11693:SF22">
    <property type="entry name" value="ATP SYNTHASE SUBUNIT GAMMA, MITOCHONDRIAL"/>
    <property type="match status" value="1"/>
</dbReference>
<dbReference type="NCBIfam" id="NF004145">
    <property type="entry name" value="PRK05621.1-2"/>
    <property type="match status" value="1"/>
</dbReference>
<dbReference type="RefSeq" id="WP_120680844.1">
    <property type="nucleotide sequence ID" value="NZ_RBAL01000009.1"/>
</dbReference>
<keyword evidence="10 11" id="KW-0066">ATP synthesis</keyword>
<dbReference type="OrthoDB" id="9812769at2"/>
<dbReference type="AlphaFoldDB" id="A0A3A9YYV9"/>
<keyword evidence="14" id="KW-1185">Reference proteome</keyword>
<comment type="caution">
    <text evidence="13">The sequence shown here is derived from an EMBL/GenBank/DDBJ whole genome shotgun (WGS) entry which is preliminary data.</text>
</comment>
<evidence type="ECO:0000256" key="10">
    <source>
        <dbReference type="ARBA" id="ARBA00023310"/>
    </source>
</evidence>
<evidence type="ECO:0000256" key="2">
    <source>
        <dbReference type="ARBA" id="ARBA00004170"/>
    </source>
</evidence>
<accession>A0A3A9YYV9</accession>
<dbReference type="Gene3D" id="3.40.1380.10">
    <property type="match status" value="1"/>
</dbReference>
<reference evidence="13 14" key="1">
    <citation type="journal article" date="2014" name="Int. J. Syst. Evol. Microbiol.">
        <title>Streptomyces hoynatensis sp. nov., isolated from deep marine sediment.</title>
        <authorList>
            <person name="Veyisoglu A."/>
            <person name="Sahin N."/>
        </authorList>
    </citation>
    <scope>NUCLEOTIDE SEQUENCE [LARGE SCALE GENOMIC DNA]</scope>
    <source>
        <strain evidence="13 14">KCTC 29097</strain>
    </source>
</reference>
<evidence type="ECO:0000256" key="11">
    <source>
        <dbReference type="HAMAP-Rule" id="MF_00815"/>
    </source>
</evidence>
<protein>
    <recommendedName>
        <fullName evidence="11">ATP synthase gamma chain</fullName>
    </recommendedName>
    <alternativeName>
        <fullName evidence="11">ATP synthase F1 sector gamma subunit</fullName>
    </alternativeName>
    <alternativeName>
        <fullName evidence="11">F-ATPase gamma subunit</fullName>
    </alternativeName>
</protein>
<evidence type="ECO:0000256" key="5">
    <source>
        <dbReference type="ARBA" id="ARBA00022475"/>
    </source>
</evidence>
<comment type="subcellular location">
    <subcellularLocation>
        <location evidence="11">Cell membrane</location>
        <topology evidence="11">Peripheral membrane protein</topology>
    </subcellularLocation>
    <subcellularLocation>
        <location evidence="2">Membrane</location>
        <topology evidence="2">Peripheral membrane protein</topology>
    </subcellularLocation>
</comment>
<gene>
    <name evidence="11" type="primary">atpG</name>
    <name evidence="13" type="ORF">D7294_17780</name>
</gene>
<dbReference type="InterPro" id="IPR023632">
    <property type="entry name" value="ATP_synth_F1_gsu_CS"/>
</dbReference>
<keyword evidence="6 11" id="KW-0375">Hydrogen ion transport</keyword>
<dbReference type="SUPFAM" id="SSF52943">
    <property type="entry name" value="ATP synthase (F1-ATPase), gamma subunit"/>
    <property type="match status" value="1"/>
</dbReference>
<evidence type="ECO:0000256" key="9">
    <source>
        <dbReference type="ARBA" id="ARBA00023196"/>
    </source>
</evidence>
<comment type="similarity">
    <text evidence="3 11">Belongs to the ATPase gamma chain family.</text>
</comment>
<dbReference type="EMBL" id="RBAL01000009">
    <property type="protein sequence ID" value="RKN40919.1"/>
    <property type="molecule type" value="Genomic_DNA"/>
</dbReference>
<dbReference type="GO" id="GO:0046933">
    <property type="term" value="F:proton-transporting ATP synthase activity, rotational mechanism"/>
    <property type="evidence" value="ECO:0007669"/>
    <property type="project" value="UniProtKB-UniRule"/>
</dbReference>
<dbReference type="InterPro" id="IPR000131">
    <property type="entry name" value="ATP_synth_F1_gsu"/>
</dbReference>
<keyword evidence="5 11" id="KW-1003">Cell membrane</keyword>
<evidence type="ECO:0000256" key="8">
    <source>
        <dbReference type="ARBA" id="ARBA00023136"/>
    </source>
</evidence>
<proteinExistence type="inferred from homology"/>
<evidence type="ECO:0000313" key="13">
    <source>
        <dbReference type="EMBL" id="RKN40919.1"/>
    </source>
</evidence>
<organism evidence="13 14">
    <name type="scientific">Streptomyces hoynatensis</name>
    <dbReference type="NCBI Taxonomy" id="1141874"/>
    <lineage>
        <taxon>Bacteria</taxon>
        <taxon>Bacillati</taxon>
        <taxon>Actinomycetota</taxon>
        <taxon>Actinomycetes</taxon>
        <taxon>Kitasatosporales</taxon>
        <taxon>Streptomycetaceae</taxon>
        <taxon>Streptomyces</taxon>
    </lineage>
</organism>
<keyword evidence="13" id="KW-0378">Hydrolase</keyword>
<evidence type="ECO:0000256" key="3">
    <source>
        <dbReference type="ARBA" id="ARBA00007681"/>
    </source>
</evidence>
<evidence type="ECO:0000256" key="6">
    <source>
        <dbReference type="ARBA" id="ARBA00022781"/>
    </source>
</evidence>
<evidence type="ECO:0000256" key="7">
    <source>
        <dbReference type="ARBA" id="ARBA00023065"/>
    </source>
</evidence>
<dbReference type="GO" id="GO:0005524">
    <property type="term" value="F:ATP binding"/>
    <property type="evidence" value="ECO:0007669"/>
    <property type="project" value="UniProtKB-UniRule"/>
</dbReference>
<keyword evidence="8 11" id="KW-0472">Membrane</keyword>
<dbReference type="PRINTS" id="PR00126">
    <property type="entry name" value="ATPASEGAMMA"/>
</dbReference>
<dbReference type="GO" id="GO:0045259">
    <property type="term" value="C:proton-transporting ATP synthase complex"/>
    <property type="evidence" value="ECO:0007669"/>
    <property type="project" value="UniProtKB-KW"/>
</dbReference>
<dbReference type="Gene3D" id="1.10.287.80">
    <property type="entry name" value="ATP synthase, gamma subunit, helix hairpin domain"/>
    <property type="match status" value="2"/>
</dbReference>
<evidence type="ECO:0000256" key="1">
    <source>
        <dbReference type="ARBA" id="ARBA00003456"/>
    </source>
</evidence>
<evidence type="ECO:0000256" key="4">
    <source>
        <dbReference type="ARBA" id="ARBA00022448"/>
    </source>
</evidence>
<dbReference type="GO" id="GO:0005886">
    <property type="term" value="C:plasma membrane"/>
    <property type="evidence" value="ECO:0007669"/>
    <property type="project" value="UniProtKB-SubCell"/>
</dbReference>
<dbReference type="PANTHER" id="PTHR11693">
    <property type="entry name" value="ATP SYNTHASE GAMMA CHAIN"/>
    <property type="match status" value="1"/>
</dbReference>
<dbReference type="FunFam" id="1.10.287.80:FF:000010">
    <property type="entry name" value="ATP synthase gamma chain"/>
    <property type="match status" value="1"/>
</dbReference>
<evidence type="ECO:0000313" key="14">
    <source>
        <dbReference type="Proteomes" id="UP000272474"/>
    </source>
</evidence>
<name>A0A3A9YYV9_9ACTN</name>
<dbReference type="GO" id="GO:0042777">
    <property type="term" value="P:proton motive force-driven plasma membrane ATP synthesis"/>
    <property type="evidence" value="ECO:0007669"/>
    <property type="project" value="UniProtKB-UniRule"/>
</dbReference>
<dbReference type="PROSITE" id="PS00153">
    <property type="entry name" value="ATPASE_GAMMA"/>
    <property type="match status" value="1"/>
</dbReference>
<dbReference type="InterPro" id="IPR035968">
    <property type="entry name" value="ATP_synth_F1_ATPase_gsu"/>
</dbReference>
<dbReference type="Proteomes" id="UP000272474">
    <property type="component" value="Unassembled WGS sequence"/>
</dbReference>
<keyword evidence="9 11" id="KW-0139">CF(1)</keyword>
<dbReference type="CDD" id="cd12151">
    <property type="entry name" value="F1-ATPase_gamma"/>
    <property type="match status" value="1"/>
</dbReference>
<evidence type="ECO:0000256" key="12">
    <source>
        <dbReference type="SAM" id="MobiDB-lite"/>
    </source>
</evidence>
<dbReference type="HAMAP" id="MF_00815">
    <property type="entry name" value="ATP_synth_gamma_bact"/>
    <property type="match status" value="1"/>
</dbReference>
<keyword evidence="7 11" id="KW-0406">Ion transport</keyword>
<comment type="subunit">
    <text evidence="11">F-type ATPases have 2 components, CF(1) - the catalytic core - and CF(0) - the membrane proton channel. CF(1) has five subunits: alpha(3), beta(3), gamma(1), delta(1), epsilon(1). CF(0) has three main subunits: a, b and c.</text>
</comment>
<sequence length="325" mass="35166">MGAQLREYKRRIRSVTATKKITRAMEMIAASRIIKAQRRVAATSPYADELTRAVAAVGQGSDVKHPLTTAAERPRRAAVLLITSDRGLAGGYSANAIKAGEALTAQLEAEGKEVDTYVVGRKGVAYYAFRERPVSESWTGFTDNPTYADAKTVAAPLIEAVQRETEEGGVDELHIIYTEFVSMMTQTPRRRRLLPASFGAEAEQAAESPVGVPPQDPAEATDTTRRRGEVLPLYEFEPSAEQVLDALLPRYVESRIYNALLQAAASKHAATRRAMKSATDNAEELIRSLTRAANTARQAEITQEISEIVGGASALADASATGSER</sequence>